<dbReference type="PANTHER" id="PTHR39335">
    <property type="entry name" value="BLL4220 PROTEIN"/>
    <property type="match status" value="1"/>
</dbReference>
<protein>
    <recommendedName>
        <fullName evidence="4">Lipoprotein</fullName>
    </recommendedName>
</protein>
<evidence type="ECO:0000313" key="3">
    <source>
        <dbReference type="Proteomes" id="UP001302349"/>
    </source>
</evidence>
<keyword evidence="1" id="KW-0732">Signal</keyword>
<feature type="chain" id="PRO_5046960002" description="Lipoprotein" evidence="1">
    <location>
        <begin position="27"/>
        <end position="286"/>
    </location>
</feature>
<accession>A0ABZ0IME5</accession>
<dbReference type="EMBL" id="CP136051">
    <property type="protein sequence ID" value="WOK05155.1"/>
    <property type="molecule type" value="Genomic_DNA"/>
</dbReference>
<reference evidence="2 3" key="1">
    <citation type="journal article" date="2023" name="Microbiol. Resour. Announc.">
        <title>Complete Genome Sequence of Imperialibacter roseus strain P4T.</title>
        <authorList>
            <person name="Tizabi D.R."/>
            <person name="Bachvaroff T."/>
            <person name="Hill R.T."/>
        </authorList>
    </citation>
    <scope>NUCLEOTIDE SEQUENCE [LARGE SCALE GENOMIC DNA]</scope>
    <source>
        <strain evidence="2 3">P4T</strain>
    </source>
</reference>
<name>A0ABZ0IME5_9BACT</name>
<sequence>MKNLVKQLNAIFVLVLLAMATITACGDDSENPDAEEATAIQLSTNATLGQILTDTDGVTLYVFAKDVSGNSACVDGCLSKWPIYYAKEPQIGTGLEAGDFAVITHSNGSKQTTYKGWPLYYFSPAGDGVLETAGATAGDGAGGAFFVAKPDYSIMMANAQLVGNDGKNYTSTYEEGEGATAFFVNASGRTLYAFTNDSKDVNTFTASDFSNNTIWPVYAKELKAVVSAASQSDFGSIDVFGESQLTYKGWPLYYFGQDTERGETKGVSVPSPGVWPVVNTETVGAE</sequence>
<evidence type="ECO:0008006" key="4">
    <source>
        <dbReference type="Google" id="ProtNLM"/>
    </source>
</evidence>
<feature type="signal peptide" evidence="1">
    <location>
        <begin position="1"/>
        <end position="26"/>
    </location>
</feature>
<dbReference type="RefSeq" id="WP_317487945.1">
    <property type="nucleotide sequence ID" value="NZ_CP136051.1"/>
</dbReference>
<dbReference type="PANTHER" id="PTHR39335:SF1">
    <property type="entry name" value="BLL4220 PROTEIN"/>
    <property type="match status" value="1"/>
</dbReference>
<dbReference type="Pfam" id="PF03640">
    <property type="entry name" value="Lipoprotein_15"/>
    <property type="match status" value="3"/>
</dbReference>
<keyword evidence="3" id="KW-1185">Reference proteome</keyword>
<gene>
    <name evidence="2" type="ORF">RT717_18900</name>
</gene>
<evidence type="ECO:0000313" key="2">
    <source>
        <dbReference type="EMBL" id="WOK05155.1"/>
    </source>
</evidence>
<dbReference type="InterPro" id="IPR005297">
    <property type="entry name" value="Lipoprotein_repeat"/>
</dbReference>
<proteinExistence type="predicted"/>
<evidence type="ECO:0000256" key="1">
    <source>
        <dbReference type="SAM" id="SignalP"/>
    </source>
</evidence>
<organism evidence="2 3">
    <name type="scientific">Imperialibacter roseus</name>
    <dbReference type="NCBI Taxonomy" id="1324217"/>
    <lineage>
        <taxon>Bacteria</taxon>
        <taxon>Pseudomonadati</taxon>
        <taxon>Bacteroidota</taxon>
        <taxon>Cytophagia</taxon>
        <taxon>Cytophagales</taxon>
        <taxon>Flammeovirgaceae</taxon>
        <taxon>Imperialibacter</taxon>
    </lineage>
</organism>
<dbReference type="Proteomes" id="UP001302349">
    <property type="component" value="Chromosome"/>
</dbReference>
<dbReference type="PROSITE" id="PS51257">
    <property type="entry name" value="PROKAR_LIPOPROTEIN"/>
    <property type="match status" value="1"/>
</dbReference>